<dbReference type="AlphaFoldDB" id="A0A0Q3RMG9"/>
<evidence type="ECO:0000256" key="4">
    <source>
        <dbReference type="ARBA" id="ARBA00023163"/>
    </source>
</evidence>
<dbReference type="GO" id="GO:0005634">
    <property type="term" value="C:nucleus"/>
    <property type="evidence" value="ECO:0007669"/>
    <property type="project" value="UniProtKB-SubCell"/>
</dbReference>
<name>A0A0Q3RMG9_BRADI</name>
<feature type="domain" description="TF-B3" evidence="7">
    <location>
        <begin position="21"/>
        <end position="114"/>
    </location>
</feature>
<sequence>MRKPCEGSKEKGVGGDAQKRASCFFKVMIGDFHERITIPDAFVKRFSGKFASNIKLESPNGCTFDVQVKISFDELVIESGWNAFVSAHDLKMGDFLTFKYDGISEMKVLIFDPSGCEKTLPCLPMKNATHGQEPDDIASHFHDTPMNSPQTEISNQGNNTVDISSSSSPSRSSGYVSSSEDDLESLSPKRLILCGRTRPTGSQKKRLKEKIQAIHSEIPIYGCVIRKSSIQGTPCTMEICRKYADLYLPFEDETMKFRRDGKRWYVRCCISNSYQAKSAKRLKKGWREFAHDNNLQLGDICLFKLLKKKKYTMGSSKEKEYTMDVHIIRK</sequence>
<evidence type="ECO:0000256" key="1">
    <source>
        <dbReference type="ARBA" id="ARBA00004123"/>
    </source>
</evidence>
<dbReference type="PANTHER" id="PTHR31391">
    <property type="entry name" value="B3 DOMAIN-CONTAINING PROTEIN OS11G0197600-RELATED"/>
    <property type="match status" value="1"/>
</dbReference>
<keyword evidence="4" id="KW-0804">Transcription</keyword>
<dbReference type="CDD" id="cd10017">
    <property type="entry name" value="B3_DNA"/>
    <property type="match status" value="2"/>
</dbReference>
<reference evidence="8" key="2">
    <citation type="submission" date="2017-06" db="EMBL/GenBank/DDBJ databases">
        <title>WGS assembly of Brachypodium distachyon.</title>
        <authorList>
            <consortium name="The International Brachypodium Initiative"/>
            <person name="Lucas S."/>
            <person name="Harmon-Smith M."/>
            <person name="Lail K."/>
            <person name="Tice H."/>
            <person name="Grimwood J."/>
            <person name="Bruce D."/>
            <person name="Barry K."/>
            <person name="Shu S."/>
            <person name="Lindquist E."/>
            <person name="Wang M."/>
            <person name="Pitluck S."/>
            <person name="Vogel J.P."/>
            <person name="Garvin D.F."/>
            <person name="Mockler T.C."/>
            <person name="Schmutz J."/>
            <person name="Rokhsar D."/>
            <person name="Bevan M.W."/>
        </authorList>
    </citation>
    <scope>NUCLEOTIDE SEQUENCE</scope>
    <source>
        <strain evidence="8">Bd21</strain>
    </source>
</reference>
<dbReference type="STRING" id="15368.A0A0Q3RMG9"/>
<feature type="region of interest" description="Disordered" evidence="6">
    <location>
        <begin position="127"/>
        <end position="182"/>
    </location>
</feature>
<dbReference type="InterPro" id="IPR044837">
    <property type="entry name" value="REM16-like"/>
</dbReference>
<dbReference type="InterPro" id="IPR015300">
    <property type="entry name" value="DNA-bd_pseudobarrel_sf"/>
</dbReference>
<evidence type="ECO:0000313" key="9">
    <source>
        <dbReference type="EnsemblPlants" id="KQK14138"/>
    </source>
</evidence>
<dbReference type="SUPFAM" id="SSF101936">
    <property type="entry name" value="DNA-binding pseudobarrel domain"/>
    <property type="match status" value="2"/>
</dbReference>
<evidence type="ECO:0000256" key="2">
    <source>
        <dbReference type="ARBA" id="ARBA00023015"/>
    </source>
</evidence>
<dbReference type="PROSITE" id="PS50863">
    <property type="entry name" value="B3"/>
    <property type="match status" value="2"/>
</dbReference>
<evidence type="ECO:0000259" key="7">
    <source>
        <dbReference type="PROSITE" id="PS50863"/>
    </source>
</evidence>
<dbReference type="Gene3D" id="2.40.330.10">
    <property type="entry name" value="DNA-binding pseudobarrel domain"/>
    <property type="match status" value="2"/>
</dbReference>
<dbReference type="EMBL" id="CM000880">
    <property type="protein sequence ID" value="KQK14138.2"/>
    <property type="molecule type" value="Genomic_DNA"/>
</dbReference>
<accession>A0A0Q3RMG9</accession>
<reference evidence="9" key="3">
    <citation type="submission" date="2018-08" db="UniProtKB">
        <authorList>
            <consortium name="EnsemblPlants"/>
        </authorList>
    </citation>
    <scope>IDENTIFICATION</scope>
    <source>
        <strain evidence="9">cv. Bd21</strain>
    </source>
</reference>
<evidence type="ECO:0000256" key="5">
    <source>
        <dbReference type="ARBA" id="ARBA00023242"/>
    </source>
</evidence>
<feature type="compositionally biased region" description="Low complexity" evidence="6">
    <location>
        <begin position="164"/>
        <end position="178"/>
    </location>
</feature>
<proteinExistence type="predicted"/>
<reference evidence="8 9" key="1">
    <citation type="journal article" date="2010" name="Nature">
        <title>Genome sequencing and analysis of the model grass Brachypodium distachyon.</title>
        <authorList>
            <consortium name="International Brachypodium Initiative"/>
        </authorList>
    </citation>
    <scope>NUCLEOTIDE SEQUENCE [LARGE SCALE GENOMIC DNA]</scope>
    <source>
        <strain evidence="8 9">Bd21</strain>
    </source>
</reference>
<dbReference type="SMART" id="SM01019">
    <property type="entry name" value="B3"/>
    <property type="match status" value="2"/>
</dbReference>
<gene>
    <name evidence="8" type="ORF">BRADI_1g14495v3</name>
</gene>
<comment type="subcellular location">
    <subcellularLocation>
        <location evidence="1">Nucleus</location>
    </subcellularLocation>
</comment>
<dbReference type="EnsemblPlants" id="KQK14138">
    <property type="protein sequence ID" value="KQK14138"/>
    <property type="gene ID" value="BRADI_1g14495v3"/>
</dbReference>
<dbReference type="Proteomes" id="UP000008810">
    <property type="component" value="Chromosome 1"/>
</dbReference>
<dbReference type="PANTHER" id="PTHR31391:SF121">
    <property type="entry name" value="B3 DOMAIN-CONTAINING PROTEIN OS08G0325100-RELATED"/>
    <property type="match status" value="1"/>
</dbReference>
<protein>
    <recommendedName>
        <fullName evidence="7">TF-B3 domain-containing protein</fullName>
    </recommendedName>
</protein>
<dbReference type="Gramene" id="KQK14138">
    <property type="protein sequence ID" value="KQK14138"/>
    <property type="gene ID" value="BRADI_1g14495v3"/>
</dbReference>
<evidence type="ECO:0000313" key="10">
    <source>
        <dbReference type="Proteomes" id="UP000008810"/>
    </source>
</evidence>
<keyword evidence="2" id="KW-0805">Transcription regulation</keyword>
<evidence type="ECO:0000313" key="8">
    <source>
        <dbReference type="EMBL" id="KQK14138.2"/>
    </source>
</evidence>
<organism evidence="8">
    <name type="scientific">Brachypodium distachyon</name>
    <name type="common">Purple false brome</name>
    <name type="synonym">Trachynia distachya</name>
    <dbReference type="NCBI Taxonomy" id="15368"/>
    <lineage>
        <taxon>Eukaryota</taxon>
        <taxon>Viridiplantae</taxon>
        <taxon>Streptophyta</taxon>
        <taxon>Embryophyta</taxon>
        <taxon>Tracheophyta</taxon>
        <taxon>Spermatophyta</taxon>
        <taxon>Magnoliopsida</taxon>
        <taxon>Liliopsida</taxon>
        <taxon>Poales</taxon>
        <taxon>Poaceae</taxon>
        <taxon>BOP clade</taxon>
        <taxon>Pooideae</taxon>
        <taxon>Stipodae</taxon>
        <taxon>Brachypodieae</taxon>
        <taxon>Brachypodium</taxon>
    </lineage>
</organism>
<dbReference type="InterPro" id="IPR003340">
    <property type="entry name" value="B3_DNA-bd"/>
</dbReference>
<evidence type="ECO:0000256" key="6">
    <source>
        <dbReference type="SAM" id="MobiDB-lite"/>
    </source>
</evidence>
<feature type="domain" description="TF-B3" evidence="7">
    <location>
        <begin position="261"/>
        <end position="330"/>
    </location>
</feature>
<feature type="compositionally biased region" description="Polar residues" evidence="6">
    <location>
        <begin position="145"/>
        <end position="163"/>
    </location>
</feature>
<dbReference type="Pfam" id="PF02362">
    <property type="entry name" value="B3"/>
    <property type="match status" value="2"/>
</dbReference>
<keyword evidence="5" id="KW-0539">Nucleus</keyword>
<evidence type="ECO:0000256" key="3">
    <source>
        <dbReference type="ARBA" id="ARBA00023125"/>
    </source>
</evidence>
<keyword evidence="10" id="KW-1185">Reference proteome</keyword>
<keyword evidence="3" id="KW-0238">DNA-binding</keyword>
<dbReference type="GO" id="GO:0003677">
    <property type="term" value="F:DNA binding"/>
    <property type="evidence" value="ECO:0007669"/>
    <property type="project" value="UniProtKB-KW"/>
</dbReference>
<dbReference type="InParanoid" id="A0A0Q3RMG9"/>
<dbReference type="OrthoDB" id="1666376at2759"/>